<organism evidence="1 2">
    <name type="scientific">Strawberry lethal yellows phytoplasma (CPA) str. NZSb11</name>
    <dbReference type="NCBI Taxonomy" id="980422"/>
    <lineage>
        <taxon>Bacteria</taxon>
        <taxon>Bacillati</taxon>
        <taxon>Mycoplasmatota</taxon>
        <taxon>Mollicutes</taxon>
        <taxon>Acholeplasmatales</taxon>
        <taxon>Acholeplasmataceae</taxon>
        <taxon>Candidatus Phytoplasma</taxon>
        <taxon>16SrXII (Stolbur group)</taxon>
    </lineage>
</organism>
<proteinExistence type="predicted"/>
<dbReference type="EMBL" id="CP002548">
    <property type="protein sequence ID" value="AGL90363.1"/>
    <property type="molecule type" value="Genomic_DNA"/>
</dbReference>
<reference evidence="1 2" key="1">
    <citation type="journal article" date="2013" name="BMC Genomics">
        <title>Comparison of the complete genome sequence of two closely related isolates of 'Candidatus Phytoplasma australiense' reveals genome plasticity.</title>
        <authorList>
            <person name="Andersen M.T."/>
            <person name="Liefting L.W."/>
            <person name="Havukkala I."/>
            <person name="Beever R.E."/>
        </authorList>
    </citation>
    <scope>NUCLEOTIDE SEQUENCE [LARGE SCALE GENOMIC DNA]</scope>
    <source>
        <strain evidence="1 2">NZSb11</strain>
    </source>
</reference>
<dbReference type="KEGG" id="nzs:SLY_0443"/>
<gene>
    <name evidence="1" type="ORF">SLY_0443</name>
</gene>
<dbReference type="AlphaFoldDB" id="R4S0S2"/>
<name>R4S0S2_PHYAS</name>
<dbReference type="Proteomes" id="UP000013941">
    <property type="component" value="Chromosome"/>
</dbReference>
<evidence type="ECO:0000313" key="1">
    <source>
        <dbReference type="EMBL" id="AGL90363.1"/>
    </source>
</evidence>
<dbReference type="HOGENOM" id="CLU_3367655_0_0_14"/>
<keyword evidence="2" id="KW-1185">Reference proteome</keyword>
<protein>
    <submittedName>
        <fullName evidence="1">Uncharacterized protein</fullName>
    </submittedName>
</protein>
<sequence length="35" mass="4169">MQIANLDLWFWSKDLTCILRSCLNSFFYAAKKLNN</sequence>
<evidence type="ECO:0000313" key="2">
    <source>
        <dbReference type="Proteomes" id="UP000013941"/>
    </source>
</evidence>
<accession>R4S0S2</accession>